<feature type="transmembrane region" description="Helical" evidence="2">
    <location>
        <begin position="135"/>
        <end position="159"/>
    </location>
</feature>
<feature type="transmembrane region" description="Helical" evidence="2">
    <location>
        <begin position="261"/>
        <end position="285"/>
    </location>
</feature>
<dbReference type="Proteomes" id="UP000307440">
    <property type="component" value="Unassembled WGS sequence"/>
</dbReference>
<dbReference type="AlphaFoldDB" id="A0A5C3KNJ4"/>
<keyword evidence="2" id="KW-1133">Transmembrane helix</keyword>
<dbReference type="OrthoDB" id="2751465at2759"/>
<feature type="transmembrane region" description="Helical" evidence="2">
    <location>
        <begin position="57"/>
        <end position="84"/>
    </location>
</feature>
<protein>
    <recommendedName>
        <fullName evidence="5">Fungal pheromone STE3G-protein-coupled receptor</fullName>
    </recommendedName>
</protein>
<feature type="transmembrane region" description="Helical" evidence="2">
    <location>
        <begin position="179"/>
        <end position="197"/>
    </location>
</feature>
<organism evidence="3 4">
    <name type="scientific">Coprinopsis marcescibilis</name>
    <name type="common">Agaric fungus</name>
    <name type="synonym">Psathyrella marcescibilis</name>
    <dbReference type="NCBI Taxonomy" id="230819"/>
    <lineage>
        <taxon>Eukaryota</taxon>
        <taxon>Fungi</taxon>
        <taxon>Dikarya</taxon>
        <taxon>Basidiomycota</taxon>
        <taxon>Agaricomycotina</taxon>
        <taxon>Agaricomycetes</taxon>
        <taxon>Agaricomycetidae</taxon>
        <taxon>Agaricales</taxon>
        <taxon>Agaricineae</taxon>
        <taxon>Psathyrellaceae</taxon>
        <taxon>Coprinopsis</taxon>
    </lineage>
</organism>
<feature type="transmembrane region" description="Helical" evidence="2">
    <location>
        <begin position="104"/>
        <end position="123"/>
    </location>
</feature>
<sequence length="346" mass="37792">MSVTREFANEFGLVYAKATYANYVISIFASGIQFFMIAYCLTTFFETPADLRKGRAPYLVVGCLIFVFSTLSACVDITISFDMLLEASNGIEYLGLLSPGWKDLVTSVSILMMFILGDGLLLYRCYLILYGGHRWLLALPVATYLSTIGLSLYQIALIATIEGWGGQTSALVTESSRNILSVLTTIFITVIICYRLNSDYKRLAKALPTKRLGVYTNAIRILVESALPLSIAGIAQVSVQIPQSVYGARKMAGFTGDRKALMVALSTTSLLWYALLAISPQLIIFRVSTGRSWAKTVRSTDAEAFSRSLAFNHAPCAAESSISGNEESEEEGRGNSKEPQNFPSAS</sequence>
<feature type="transmembrane region" description="Helical" evidence="2">
    <location>
        <begin position="218"/>
        <end position="241"/>
    </location>
</feature>
<gene>
    <name evidence="3" type="ORF">FA15DRAFT_758593</name>
</gene>
<evidence type="ECO:0000313" key="3">
    <source>
        <dbReference type="EMBL" id="TFK21647.1"/>
    </source>
</evidence>
<evidence type="ECO:0000256" key="2">
    <source>
        <dbReference type="SAM" id="Phobius"/>
    </source>
</evidence>
<evidence type="ECO:0000313" key="4">
    <source>
        <dbReference type="Proteomes" id="UP000307440"/>
    </source>
</evidence>
<evidence type="ECO:0000256" key="1">
    <source>
        <dbReference type="SAM" id="MobiDB-lite"/>
    </source>
</evidence>
<keyword evidence="2" id="KW-0812">Transmembrane</keyword>
<evidence type="ECO:0008006" key="5">
    <source>
        <dbReference type="Google" id="ProtNLM"/>
    </source>
</evidence>
<keyword evidence="4" id="KW-1185">Reference proteome</keyword>
<feature type="region of interest" description="Disordered" evidence="1">
    <location>
        <begin position="316"/>
        <end position="346"/>
    </location>
</feature>
<keyword evidence="2" id="KW-0472">Membrane</keyword>
<accession>A0A5C3KNJ4</accession>
<name>A0A5C3KNJ4_COPMA</name>
<dbReference type="EMBL" id="ML210262">
    <property type="protein sequence ID" value="TFK21647.1"/>
    <property type="molecule type" value="Genomic_DNA"/>
</dbReference>
<proteinExistence type="predicted"/>
<reference evidence="3 4" key="1">
    <citation type="journal article" date="2019" name="Nat. Ecol. Evol.">
        <title>Megaphylogeny resolves global patterns of mushroom evolution.</title>
        <authorList>
            <person name="Varga T."/>
            <person name="Krizsan K."/>
            <person name="Foldi C."/>
            <person name="Dima B."/>
            <person name="Sanchez-Garcia M."/>
            <person name="Sanchez-Ramirez S."/>
            <person name="Szollosi G.J."/>
            <person name="Szarkandi J.G."/>
            <person name="Papp V."/>
            <person name="Albert L."/>
            <person name="Andreopoulos W."/>
            <person name="Angelini C."/>
            <person name="Antonin V."/>
            <person name="Barry K.W."/>
            <person name="Bougher N.L."/>
            <person name="Buchanan P."/>
            <person name="Buyck B."/>
            <person name="Bense V."/>
            <person name="Catcheside P."/>
            <person name="Chovatia M."/>
            <person name="Cooper J."/>
            <person name="Damon W."/>
            <person name="Desjardin D."/>
            <person name="Finy P."/>
            <person name="Geml J."/>
            <person name="Haridas S."/>
            <person name="Hughes K."/>
            <person name="Justo A."/>
            <person name="Karasinski D."/>
            <person name="Kautmanova I."/>
            <person name="Kiss B."/>
            <person name="Kocsube S."/>
            <person name="Kotiranta H."/>
            <person name="LaButti K.M."/>
            <person name="Lechner B.E."/>
            <person name="Liimatainen K."/>
            <person name="Lipzen A."/>
            <person name="Lukacs Z."/>
            <person name="Mihaltcheva S."/>
            <person name="Morgado L.N."/>
            <person name="Niskanen T."/>
            <person name="Noordeloos M.E."/>
            <person name="Ohm R.A."/>
            <person name="Ortiz-Santana B."/>
            <person name="Ovrebo C."/>
            <person name="Racz N."/>
            <person name="Riley R."/>
            <person name="Savchenko A."/>
            <person name="Shiryaev A."/>
            <person name="Soop K."/>
            <person name="Spirin V."/>
            <person name="Szebenyi C."/>
            <person name="Tomsovsky M."/>
            <person name="Tulloss R.E."/>
            <person name="Uehling J."/>
            <person name="Grigoriev I.V."/>
            <person name="Vagvolgyi C."/>
            <person name="Papp T."/>
            <person name="Martin F.M."/>
            <person name="Miettinen O."/>
            <person name="Hibbett D.S."/>
            <person name="Nagy L.G."/>
        </authorList>
    </citation>
    <scope>NUCLEOTIDE SEQUENCE [LARGE SCALE GENOMIC DNA]</scope>
    <source>
        <strain evidence="3 4">CBS 121175</strain>
    </source>
</reference>
<feature type="transmembrane region" description="Helical" evidence="2">
    <location>
        <begin position="20"/>
        <end position="45"/>
    </location>
</feature>